<evidence type="ECO:0000313" key="2">
    <source>
        <dbReference type="EMBL" id="KYH23867.1"/>
    </source>
</evidence>
<proteinExistence type="predicted"/>
<comment type="caution">
    <text evidence="2">The sequence shown here is derived from an EMBL/GenBank/DDBJ whole genome shotgun (WGS) entry which is preliminary data.</text>
</comment>
<reference evidence="2 3" key="1">
    <citation type="submission" date="2016-02" db="EMBL/GenBank/DDBJ databases">
        <title>Genome sequence of Halalkalicoccus paucihalophilus DSM 24557.</title>
        <authorList>
            <person name="Poehlein A."/>
            <person name="Daniel R."/>
        </authorList>
    </citation>
    <scope>NUCLEOTIDE SEQUENCE [LARGE SCALE GENOMIC DNA]</scope>
    <source>
        <strain evidence="2 3">DSM 24557</strain>
    </source>
</reference>
<keyword evidence="1" id="KW-0175">Coiled coil</keyword>
<dbReference type="Proteomes" id="UP000075321">
    <property type="component" value="Unassembled WGS sequence"/>
</dbReference>
<dbReference type="PATRIC" id="fig|1008153.3.peg.4224"/>
<keyword evidence="3" id="KW-1185">Reference proteome</keyword>
<sequence length="168" mass="18667">MESDDVDLDWRSIEILQALNEADDALETSAIRDATAVEDNRRILYRVSEYLEPDGLVTTTQPDRNGTTIPPKRIALTEAGSEVAQSIVNSRGNASNLEDLPSLVDQLQATVEMHSEKITALEEQVSHIDEQLTDRRETDAAVSTALTDLDERLATLEDEEEEEEENGN</sequence>
<dbReference type="Gene3D" id="1.20.5.340">
    <property type="match status" value="1"/>
</dbReference>
<accession>A0A151A905</accession>
<evidence type="ECO:0000256" key="1">
    <source>
        <dbReference type="SAM" id="Coils"/>
    </source>
</evidence>
<dbReference type="AlphaFoldDB" id="A0A151A905"/>
<organism evidence="2 3">
    <name type="scientific">Halalkalicoccus paucihalophilus</name>
    <dbReference type="NCBI Taxonomy" id="1008153"/>
    <lineage>
        <taxon>Archaea</taxon>
        <taxon>Methanobacteriati</taxon>
        <taxon>Methanobacteriota</taxon>
        <taxon>Stenosarchaea group</taxon>
        <taxon>Halobacteria</taxon>
        <taxon>Halobacteriales</taxon>
        <taxon>Halococcaceae</taxon>
        <taxon>Halalkalicoccus</taxon>
    </lineage>
</organism>
<dbReference type="RefSeq" id="WP_066385581.1">
    <property type="nucleotide sequence ID" value="NZ_LTAZ01000017.1"/>
</dbReference>
<protein>
    <submittedName>
        <fullName evidence="2">Uncharacterized protein</fullName>
    </submittedName>
</protein>
<feature type="coiled-coil region" evidence="1">
    <location>
        <begin position="104"/>
        <end position="166"/>
    </location>
</feature>
<name>A0A151A905_9EURY</name>
<dbReference type="EMBL" id="LTAZ01000017">
    <property type="protein sequence ID" value="KYH23867.1"/>
    <property type="molecule type" value="Genomic_DNA"/>
</dbReference>
<evidence type="ECO:0000313" key="3">
    <source>
        <dbReference type="Proteomes" id="UP000075321"/>
    </source>
</evidence>
<dbReference type="OrthoDB" id="274740at2157"/>
<gene>
    <name evidence="2" type="ORF">HAPAU_39460</name>
</gene>